<accession>A0A166GEL5</accession>
<evidence type="ECO:0000313" key="2">
    <source>
        <dbReference type="Proteomes" id="UP000076798"/>
    </source>
</evidence>
<dbReference type="EMBL" id="KV428020">
    <property type="protein sequence ID" value="KZT41607.1"/>
    <property type="molecule type" value="Genomic_DNA"/>
</dbReference>
<evidence type="ECO:0000313" key="1">
    <source>
        <dbReference type="EMBL" id="KZT41607.1"/>
    </source>
</evidence>
<protein>
    <submittedName>
        <fullName evidence="1">Uncharacterized protein</fullName>
    </submittedName>
</protein>
<keyword evidence="2" id="KW-1185">Reference proteome</keyword>
<dbReference type="Proteomes" id="UP000076798">
    <property type="component" value="Unassembled WGS sequence"/>
</dbReference>
<name>A0A166GEL5_9AGAM</name>
<dbReference type="AlphaFoldDB" id="A0A166GEL5"/>
<reference evidence="1 2" key="1">
    <citation type="journal article" date="2016" name="Mol. Biol. Evol.">
        <title>Comparative Genomics of Early-Diverging Mushroom-Forming Fungi Provides Insights into the Origins of Lignocellulose Decay Capabilities.</title>
        <authorList>
            <person name="Nagy L.G."/>
            <person name="Riley R."/>
            <person name="Tritt A."/>
            <person name="Adam C."/>
            <person name="Daum C."/>
            <person name="Floudas D."/>
            <person name="Sun H."/>
            <person name="Yadav J.S."/>
            <person name="Pangilinan J."/>
            <person name="Larsson K.H."/>
            <person name="Matsuura K."/>
            <person name="Barry K."/>
            <person name="Labutti K."/>
            <person name="Kuo R."/>
            <person name="Ohm R.A."/>
            <person name="Bhattacharya S.S."/>
            <person name="Shirouzu T."/>
            <person name="Yoshinaga Y."/>
            <person name="Martin F.M."/>
            <person name="Grigoriev I.V."/>
            <person name="Hibbett D.S."/>
        </authorList>
    </citation>
    <scope>NUCLEOTIDE SEQUENCE [LARGE SCALE GENOMIC DNA]</scope>
    <source>
        <strain evidence="1 2">HHB10207 ss-3</strain>
    </source>
</reference>
<gene>
    <name evidence="1" type="ORF">SISSUDRAFT_262780</name>
</gene>
<organism evidence="1 2">
    <name type="scientific">Sistotremastrum suecicum HHB10207 ss-3</name>
    <dbReference type="NCBI Taxonomy" id="1314776"/>
    <lineage>
        <taxon>Eukaryota</taxon>
        <taxon>Fungi</taxon>
        <taxon>Dikarya</taxon>
        <taxon>Basidiomycota</taxon>
        <taxon>Agaricomycotina</taxon>
        <taxon>Agaricomycetes</taxon>
        <taxon>Sistotremastrales</taxon>
        <taxon>Sistotremastraceae</taxon>
        <taxon>Sistotremastrum</taxon>
    </lineage>
</organism>
<proteinExistence type="predicted"/>
<sequence>MNAPVERERINQIMSEQPWPMAHKRSSDEHPVTTGNDRDHIFLPYWAKTMFQAELNMNLSDFFTSWEIQGRGDLTRIPFQFQTKSRCSLCVDRLYVILPVCFRCDDADVNNCCGRILVVSLNIVTICLRFRLLPPSNENNSLSCVRAVTQVSTLLTRDVYNSVSLVSPFYSSVM</sequence>